<protein>
    <submittedName>
        <fullName evidence="1">Uncharacterized protein</fullName>
    </submittedName>
</protein>
<dbReference type="AlphaFoldDB" id="A0A0P1AEN7"/>
<name>A0A0P1AEN7_PLAHL</name>
<dbReference type="EMBL" id="CCYD01000349">
    <property type="protein sequence ID" value="CEG39137.1"/>
    <property type="molecule type" value="Genomic_DNA"/>
</dbReference>
<proteinExistence type="predicted"/>
<keyword evidence="2" id="KW-1185">Reference proteome</keyword>
<evidence type="ECO:0000313" key="2">
    <source>
        <dbReference type="Proteomes" id="UP000054928"/>
    </source>
</evidence>
<sequence>MVSFLHKPSLSFNKRKVTTFWQVRSRHNFKLFLQELLALEVRLSVYVTIHYVQPKNKRLQDALQSKPDRICHHYPGILHVIKAAAIGIHMFHEDQFFGLESWQ</sequence>
<organism evidence="1 2">
    <name type="scientific">Plasmopara halstedii</name>
    <name type="common">Downy mildew of sunflower</name>
    <dbReference type="NCBI Taxonomy" id="4781"/>
    <lineage>
        <taxon>Eukaryota</taxon>
        <taxon>Sar</taxon>
        <taxon>Stramenopiles</taxon>
        <taxon>Oomycota</taxon>
        <taxon>Peronosporomycetes</taxon>
        <taxon>Peronosporales</taxon>
        <taxon>Peronosporaceae</taxon>
        <taxon>Plasmopara</taxon>
    </lineage>
</organism>
<accession>A0A0P1AEN7</accession>
<reference evidence="2" key="1">
    <citation type="submission" date="2014-09" db="EMBL/GenBank/DDBJ databases">
        <authorList>
            <person name="Sharma Rahul"/>
            <person name="Thines Marco"/>
        </authorList>
    </citation>
    <scope>NUCLEOTIDE SEQUENCE [LARGE SCALE GENOMIC DNA]</scope>
</reference>
<dbReference type="GeneID" id="36404248"/>
<dbReference type="RefSeq" id="XP_024575506.1">
    <property type="nucleotide sequence ID" value="XM_024724651.1"/>
</dbReference>
<evidence type="ECO:0000313" key="1">
    <source>
        <dbReference type="EMBL" id="CEG39137.1"/>
    </source>
</evidence>
<dbReference type="Proteomes" id="UP000054928">
    <property type="component" value="Unassembled WGS sequence"/>
</dbReference>